<keyword evidence="4" id="KW-1185">Reference proteome</keyword>
<reference evidence="3 4" key="2">
    <citation type="submission" date="2024-07" db="EMBL/GenBank/DDBJ databases">
        <authorList>
            <person name="Akdeniz Z."/>
        </authorList>
    </citation>
    <scope>NUCLEOTIDE SEQUENCE [LARGE SCALE GENOMIC DNA]</scope>
</reference>
<proteinExistence type="predicted"/>
<reference evidence="2" key="1">
    <citation type="submission" date="2023-06" db="EMBL/GenBank/DDBJ databases">
        <authorList>
            <person name="Kurt Z."/>
        </authorList>
    </citation>
    <scope>NUCLEOTIDE SEQUENCE</scope>
</reference>
<sequence>MKPKDEKSRLFPQLYYTQNQGNSLINNIYEEPKQYIKNHSISLQVRNVNLSNKCFAEQISDDVQIKENNRTKLRASFTHYVILACKGGVILLQVWVDNRIHKYIQSDQQQCFQITQQIYYYLHALLFNVIVYRLTLCMQLLFGLLTQEYIKISVI</sequence>
<keyword evidence="1" id="KW-0812">Transmembrane</keyword>
<dbReference type="AlphaFoldDB" id="A0AA86N6R9"/>
<accession>A0AA86N6R9</accession>
<keyword evidence="1" id="KW-1133">Transmembrane helix</keyword>
<organism evidence="2">
    <name type="scientific">Hexamita inflata</name>
    <dbReference type="NCBI Taxonomy" id="28002"/>
    <lineage>
        <taxon>Eukaryota</taxon>
        <taxon>Metamonada</taxon>
        <taxon>Diplomonadida</taxon>
        <taxon>Hexamitidae</taxon>
        <taxon>Hexamitinae</taxon>
        <taxon>Hexamita</taxon>
    </lineage>
</organism>
<gene>
    <name evidence="2" type="ORF">HINF_LOCUS1525</name>
    <name evidence="3" type="ORF">HINF_LOCUS65878</name>
</gene>
<evidence type="ECO:0000313" key="2">
    <source>
        <dbReference type="EMBL" id="CAI9913880.1"/>
    </source>
</evidence>
<protein>
    <submittedName>
        <fullName evidence="3">Hypothetical_protein</fullName>
    </submittedName>
</protein>
<dbReference type="EMBL" id="CATOUU010000038">
    <property type="protein sequence ID" value="CAI9913880.1"/>
    <property type="molecule type" value="Genomic_DNA"/>
</dbReference>
<feature type="transmembrane region" description="Helical" evidence="1">
    <location>
        <begin position="77"/>
        <end position="96"/>
    </location>
</feature>
<keyword evidence="1" id="KW-0472">Membrane</keyword>
<dbReference type="Proteomes" id="UP001642409">
    <property type="component" value="Unassembled WGS sequence"/>
</dbReference>
<feature type="transmembrane region" description="Helical" evidence="1">
    <location>
        <begin position="118"/>
        <end position="145"/>
    </location>
</feature>
<evidence type="ECO:0000313" key="3">
    <source>
        <dbReference type="EMBL" id="CAL6091629.1"/>
    </source>
</evidence>
<evidence type="ECO:0000256" key="1">
    <source>
        <dbReference type="SAM" id="Phobius"/>
    </source>
</evidence>
<evidence type="ECO:0000313" key="4">
    <source>
        <dbReference type="Proteomes" id="UP001642409"/>
    </source>
</evidence>
<name>A0AA86N6R9_9EUKA</name>
<dbReference type="EMBL" id="CAXDID020000437">
    <property type="protein sequence ID" value="CAL6091629.1"/>
    <property type="molecule type" value="Genomic_DNA"/>
</dbReference>
<comment type="caution">
    <text evidence="2">The sequence shown here is derived from an EMBL/GenBank/DDBJ whole genome shotgun (WGS) entry which is preliminary data.</text>
</comment>